<evidence type="ECO:0000313" key="3">
    <source>
        <dbReference type="Proteomes" id="UP000199607"/>
    </source>
</evidence>
<dbReference type="STRING" id="553466.SAMN04487950_3566"/>
<accession>A0A1I4H9F6</accession>
<dbReference type="EMBL" id="FOTC01000005">
    <property type="protein sequence ID" value="SFL38390.1"/>
    <property type="molecule type" value="Genomic_DNA"/>
</dbReference>
<dbReference type="RefSeq" id="WP_089871048.1">
    <property type="nucleotide sequence ID" value="NZ_FOTC01000005.1"/>
</dbReference>
<evidence type="ECO:0000256" key="1">
    <source>
        <dbReference type="SAM" id="MobiDB-lite"/>
    </source>
</evidence>
<feature type="compositionally biased region" description="Basic and acidic residues" evidence="1">
    <location>
        <begin position="14"/>
        <end position="23"/>
    </location>
</feature>
<feature type="compositionally biased region" description="Polar residues" evidence="1">
    <location>
        <begin position="1"/>
        <end position="11"/>
    </location>
</feature>
<evidence type="ECO:0000313" key="2">
    <source>
        <dbReference type="EMBL" id="SFL38390.1"/>
    </source>
</evidence>
<sequence length="167" mass="18776">MPSSSLPTGTVSHARGDRTRPTDSDSDVDAPHPPTVRDQRLAVHDGGSQSRPDPSRDARDSRNSPDDADEAAQRITELEAEVAALERELARRDADHQEIIHRYEHVLAETNVTPKQQQTDVHPVRSRVTAVFDRAERAVSVSRTTDAKRQADTRPLRERLLQLLPWR</sequence>
<dbReference type="AlphaFoldDB" id="A0A1I4H9F6"/>
<gene>
    <name evidence="2" type="ORF">SAMN04487950_3566</name>
</gene>
<proteinExistence type="predicted"/>
<reference evidence="3" key="1">
    <citation type="submission" date="2016-10" db="EMBL/GenBank/DDBJ databases">
        <authorList>
            <person name="Varghese N."/>
            <person name="Submissions S."/>
        </authorList>
    </citation>
    <scope>NUCLEOTIDE SEQUENCE [LARGE SCALE GENOMIC DNA]</scope>
    <source>
        <strain evidence="3">CGMCC 1.7738</strain>
    </source>
</reference>
<name>A0A1I4H9F6_9EURY</name>
<protein>
    <submittedName>
        <fullName evidence="2">Uncharacterized protein</fullName>
    </submittedName>
</protein>
<organism evidence="2 3">
    <name type="scientific">Halogranum rubrum</name>
    <dbReference type="NCBI Taxonomy" id="553466"/>
    <lineage>
        <taxon>Archaea</taxon>
        <taxon>Methanobacteriati</taxon>
        <taxon>Methanobacteriota</taxon>
        <taxon>Stenosarchaea group</taxon>
        <taxon>Halobacteria</taxon>
        <taxon>Halobacteriales</taxon>
        <taxon>Haloferacaceae</taxon>
    </lineage>
</organism>
<keyword evidence="3" id="KW-1185">Reference proteome</keyword>
<feature type="region of interest" description="Disordered" evidence="1">
    <location>
        <begin position="1"/>
        <end position="72"/>
    </location>
</feature>
<feature type="compositionally biased region" description="Basic and acidic residues" evidence="1">
    <location>
        <begin position="53"/>
        <end position="65"/>
    </location>
</feature>
<dbReference type="Proteomes" id="UP000199607">
    <property type="component" value="Unassembled WGS sequence"/>
</dbReference>